<dbReference type="SMART" id="SM00388">
    <property type="entry name" value="HisKA"/>
    <property type="match status" value="1"/>
</dbReference>
<protein>
    <recommendedName>
        <fullName evidence="2">histidine kinase</fullName>
        <ecNumber evidence="2">2.7.13.3</ecNumber>
    </recommendedName>
</protein>
<dbReference type="Gene3D" id="1.10.287.130">
    <property type="match status" value="1"/>
</dbReference>
<dbReference type="Gene3D" id="3.30.565.10">
    <property type="entry name" value="Histidine kinase-like ATPase, C-terminal domain"/>
    <property type="match status" value="1"/>
</dbReference>
<dbReference type="SMART" id="SM00387">
    <property type="entry name" value="HATPase_c"/>
    <property type="match status" value="1"/>
</dbReference>
<dbReference type="CDD" id="cd00082">
    <property type="entry name" value="HisKA"/>
    <property type="match status" value="1"/>
</dbReference>
<dbReference type="Proteomes" id="UP001605261">
    <property type="component" value="Unassembled WGS sequence"/>
</dbReference>
<keyword evidence="10" id="KW-0547">Nucleotide-binding</keyword>
<sequence length="950" mass="102447">MHRLLPRRSTLDAPVVAANVLLRWLSLCVLFCLLGTAGFYLLAQLSEDVSVHRRDMNAAAYRAQVYFDHREALLNYLVDSVVESPRAATAPARPDDGEDSEIRRLPLGMGHDGRQLSLLLSARAEQTLADFGARLIHVSNDPQAPRQWLQGRHTPATPPPDELTAPALRTHAARAAPGTEVYWLPSRQPEGGVYLYRAAEDGPDPAHWLVLALDPAAVARTVNGKGIGEFLLLDQRGQPVLSSPSATDPPMTWLRGQHADAFAFVWAHGLPKGLALVKSIGQDGWRLVYHLPSSLLLRDMAVHITVSLLVCLAAIAALRLLIRRIDRQLIQPAHRQHLQLLESVDFGSTVIEMAPVGMCVLRCHDARVMLENQLARDWLGRDTGTGDWTGAWRRTGALAQCTARGRRAVDFTTADGRQLQVLYASTRYHGDDVLLCVFNDISRHRQIQAALSAAKQAADEASQAKSAFVATMSHEIRTPLYGVLGTLELLGNTALDPRQAQYLKTIQHSSSVLLQLISDILDVSKIESGQLTLASSTFSPLDLAETTLRAYAAAAARKQLQIVVCTDPRLPAQVAGDADRIRQVLGNLLSNAIKFTDSGRIVLRVKLLACEGGTATVSWQVTDTGIGIAAAEHARLFEPFRQASGHGRADGTGLGLSISDHLVRLMNGEMRLVSEPGLGSSFTVILPLGVDAGVLADTDACTDGPHLLPHPPVYVRAALAELTDSACQWLQRWGASARRYNADLPVPREPGAILVDSDPRDMTPIEWPGPRVVALADAGDPVCEDPTQPDQLTVTTLSIRAIADAVFRLQQGNQAPPALATRAPRASLGLHVLVAEDNPINRLILKEQLETLGCSVVTACDGHEALARCTTGVFDVVLTDINMPGLGGHALARHLRQQGHAMPVIGATANATPEERERCLAGGMTDYLVKPIDIGTLRHALGGLTAGAPT</sequence>
<dbReference type="InterPro" id="IPR036890">
    <property type="entry name" value="HATPase_C_sf"/>
</dbReference>
<evidence type="ECO:0000256" key="6">
    <source>
        <dbReference type="SAM" id="MobiDB-lite"/>
    </source>
</evidence>
<evidence type="ECO:0000259" key="8">
    <source>
        <dbReference type="PROSITE" id="PS50109"/>
    </source>
</evidence>
<dbReference type="SMART" id="SM00448">
    <property type="entry name" value="REC"/>
    <property type="match status" value="1"/>
</dbReference>
<dbReference type="PANTHER" id="PTHR45339:SF1">
    <property type="entry name" value="HYBRID SIGNAL TRANSDUCTION HISTIDINE KINASE J"/>
    <property type="match status" value="1"/>
</dbReference>
<feature type="domain" description="Response regulatory" evidence="9">
    <location>
        <begin position="831"/>
        <end position="945"/>
    </location>
</feature>
<dbReference type="InterPro" id="IPR036097">
    <property type="entry name" value="HisK_dim/P_sf"/>
</dbReference>
<dbReference type="InterPro" id="IPR003594">
    <property type="entry name" value="HATPase_dom"/>
</dbReference>
<dbReference type="Gene3D" id="3.40.50.2300">
    <property type="match status" value="1"/>
</dbReference>
<dbReference type="SUPFAM" id="SSF52172">
    <property type="entry name" value="CheY-like"/>
    <property type="match status" value="1"/>
</dbReference>
<keyword evidence="7" id="KW-0472">Membrane</keyword>
<dbReference type="PROSITE" id="PS50109">
    <property type="entry name" value="HIS_KIN"/>
    <property type="match status" value="1"/>
</dbReference>
<evidence type="ECO:0000256" key="4">
    <source>
        <dbReference type="ARBA" id="ARBA00023012"/>
    </source>
</evidence>
<reference evidence="10 11" key="1">
    <citation type="submission" date="2024-09" db="EMBL/GenBank/DDBJ databases">
        <authorList>
            <consortium name="All-Russian atlas of soil microorganisms"/>
            <consortium name="as a basis for the search for new antimicrobial producers and enzymes with unique properties"/>
            <person name="Sokolova E.A."/>
            <person name="Voronina E.N."/>
        </authorList>
    </citation>
    <scope>NUCLEOTIDE SEQUENCE [LARGE SCALE GENOMIC DNA]</scope>
    <source>
        <strain evidence="10 11">AF-22b-331.1</strain>
    </source>
</reference>
<keyword evidence="11" id="KW-1185">Reference proteome</keyword>
<comment type="caution">
    <text evidence="10">The sequence shown here is derived from an EMBL/GenBank/DDBJ whole genome shotgun (WGS) entry which is preliminary data.</text>
</comment>
<dbReference type="PANTHER" id="PTHR45339">
    <property type="entry name" value="HYBRID SIGNAL TRANSDUCTION HISTIDINE KINASE J"/>
    <property type="match status" value="1"/>
</dbReference>
<dbReference type="PRINTS" id="PR00344">
    <property type="entry name" value="BCTRLSENSOR"/>
</dbReference>
<organism evidence="10 11">
    <name type="scientific">Stenotrophomonas nematodicola</name>
    <dbReference type="NCBI Taxonomy" id="2656746"/>
    <lineage>
        <taxon>Bacteria</taxon>
        <taxon>Pseudomonadati</taxon>
        <taxon>Pseudomonadota</taxon>
        <taxon>Gammaproteobacteria</taxon>
        <taxon>Lysobacterales</taxon>
        <taxon>Lysobacteraceae</taxon>
        <taxon>Stenotrophomonas</taxon>
    </lineage>
</organism>
<dbReference type="Pfam" id="PF00512">
    <property type="entry name" value="HisKA"/>
    <property type="match status" value="1"/>
</dbReference>
<dbReference type="Pfam" id="PF00072">
    <property type="entry name" value="Response_reg"/>
    <property type="match status" value="1"/>
</dbReference>
<accession>A0ABW7D2C0</accession>
<keyword evidence="7" id="KW-0812">Transmembrane</keyword>
<evidence type="ECO:0000256" key="2">
    <source>
        <dbReference type="ARBA" id="ARBA00012438"/>
    </source>
</evidence>
<dbReference type="RefSeq" id="WP_394164646.1">
    <property type="nucleotide sequence ID" value="NZ_JBHGCJ010000019.1"/>
</dbReference>
<evidence type="ECO:0000256" key="1">
    <source>
        <dbReference type="ARBA" id="ARBA00000085"/>
    </source>
</evidence>
<dbReference type="PROSITE" id="PS50110">
    <property type="entry name" value="RESPONSE_REGULATORY"/>
    <property type="match status" value="1"/>
</dbReference>
<comment type="catalytic activity">
    <reaction evidence="1">
        <text>ATP + protein L-histidine = ADP + protein N-phospho-L-histidine.</text>
        <dbReference type="EC" id="2.7.13.3"/>
    </reaction>
</comment>
<feature type="domain" description="Histidine kinase" evidence="8">
    <location>
        <begin position="471"/>
        <end position="690"/>
    </location>
</feature>
<dbReference type="Pfam" id="PF02518">
    <property type="entry name" value="HATPase_c"/>
    <property type="match status" value="1"/>
</dbReference>
<keyword evidence="10" id="KW-0067">ATP-binding</keyword>
<feature type="modified residue" description="4-aspartylphosphate" evidence="5">
    <location>
        <position position="880"/>
    </location>
</feature>
<feature type="region of interest" description="Disordered" evidence="6">
    <location>
        <begin position="87"/>
        <end position="107"/>
    </location>
</feature>
<evidence type="ECO:0000259" key="9">
    <source>
        <dbReference type="PROSITE" id="PS50110"/>
    </source>
</evidence>
<dbReference type="EC" id="2.7.13.3" evidence="2"/>
<keyword evidence="4" id="KW-0902">Two-component regulatory system</keyword>
<dbReference type="InterPro" id="IPR005467">
    <property type="entry name" value="His_kinase_dom"/>
</dbReference>
<evidence type="ECO:0000313" key="10">
    <source>
        <dbReference type="EMBL" id="MFG6111347.1"/>
    </source>
</evidence>
<dbReference type="InterPro" id="IPR011006">
    <property type="entry name" value="CheY-like_superfamily"/>
</dbReference>
<dbReference type="GO" id="GO:0005524">
    <property type="term" value="F:ATP binding"/>
    <property type="evidence" value="ECO:0007669"/>
    <property type="project" value="UniProtKB-KW"/>
</dbReference>
<dbReference type="SUPFAM" id="SSF47384">
    <property type="entry name" value="Homodimeric domain of signal transducing histidine kinase"/>
    <property type="match status" value="1"/>
</dbReference>
<feature type="transmembrane region" description="Helical" evidence="7">
    <location>
        <begin position="21"/>
        <end position="43"/>
    </location>
</feature>
<dbReference type="CDD" id="cd16922">
    <property type="entry name" value="HATPase_EvgS-ArcB-TorS-like"/>
    <property type="match status" value="1"/>
</dbReference>
<evidence type="ECO:0000256" key="3">
    <source>
        <dbReference type="ARBA" id="ARBA00022553"/>
    </source>
</evidence>
<gene>
    <name evidence="10" type="ORF">ACEU0G_001239</name>
</gene>
<dbReference type="SUPFAM" id="SSF55874">
    <property type="entry name" value="ATPase domain of HSP90 chaperone/DNA topoisomerase II/histidine kinase"/>
    <property type="match status" value="1"/>
</dbReference>
<dbReference type="InterPro" id="IPR001789">
    <property type="entry name" value="Sig_transdc_resp-reg_receiver"/>
</dbReference>
<dbReference type="InterPro" id="IPR003661">
    <property type="entry name" value="HisK_dim/P_dom"/>
</dbReference>
<dbReference type="EMBL" id="JBHGCJ010000019">
    <property type="protein sequence ID" value="MFG6111347.1"/>
    <property type="molecule type" value="Genomic_DNA"/>
</dbReference>
<dbReference type="CDD" id="cd17546">
    <property type="entry name" value="REC_hyHK_CKI1_RcsC-like"/>
    <property type="match status" value="1"/>
</dbReference>
<proteinExistence type="predicted"/>
<evidence type="ECO:0000256" key="7">
    <source>
        <dbReference type="SAM" id="Phobius"/>
    </source>
</evidence>
<keyword evidence="7" id="KW-1133">Transmembrane helix</keyword>
<dbReference type="InterPro" id="IPR004358">
    <property type="entry name" value="Sig_transdc_His_kin-like_C"/>
</dbReference>
<name>A0ABW7D2C0_9GAMM</name>
<keyword evidence="3 5" id="KW-0597">Phosphoprotein</keyword>
<feature type="region of interest" description="Disordered" evidence="6">
    <location>
        <begin position="145"/>
        <end position="164"/>
    </location>
</feature>
<evidence type="ECO:0000313" key="11">
    <source>
        <dbReference type="Proteomes" id="UP001605261"/>
    </source>
</evidence>
<evidence type="ECO:0000256" key="5">
    <source>
        <dbReference type="PROSITE-ProRule" id="PRU00169"/>
    </source>
</evidence>